<organism evidence="1 2">
    <name type="scientific">Discina gigas</name>
    <dbReference type="NCBI Taxonomy" id="1032678"/>
    <lineage>
        <taxon>Eukaryota</taxon>
        <taxon>Fungi</taxon>
        <taxon>Dikarya</taxon>
        <taxon>Ascomycota</taxon>
        <taxon>Pezizomycotina</taxon>
        <taxon>Pezizomycetes</taxon>
        <taxon>Pezizales</taxon>
        <taxon>Discinaceae</taxon>
        <taxon>Discina</taxon>
    </lineage>
</organism>
<protein>
    <submittedName>
        <fullName evidence="1">Uncharacterized protein</fullName>
    </submittedName>
</protein>
<dbReference type="EMBL" id="JBBBZM010000259">
    <property type="protein sequence ID" value="KAL0631369.1"/>
    <property type="molecule type" value="Genomic_DNA"/>
</dbReference>
<evidence type="ECO:0000313" key="1">
    <source>
        <dbReference type="EMBL" id="KAL0631369.1"/>
    </source>
</evidence>
<comment type="caution">
    <text evidence="1">The sequence shown here is derived from an EMBL/GenBank/DDBJ whole genome shotgun (WGS) entry which is preliminary data.</text>
</comment>
<dbReference type="Proteomes" id="UP001447188">
    <property type="component" value="Unassembled WGS sequence"/>
</dbReference>
<keyword evidence="2" id="KW-1185">Reference proteome</keyword>
<proteinExistence type="predicted"/>
<gene>
    <name evidence="1" type="ORF">Q9L58_009777</name>
</gene>
<evidence type="ECO:0000313" key="2">
    <source>
        <dbReference type="Proteomes" id="UP001447188"/>
    </source>
</evidence>
<sequence length="224" mass="25496">MFPSGRHFIPSSSPRYDALGYPIDRYGRTAVLSEEPIDINTGCPVGPSLPRCENVDCHGCLLWVYDDVDTRYRVCGFCGDMERFDRSGIGNFITVAEASAAKNCYRLQLAGAETAAEVAEAKMVLRVVKKALEDSISKRIRSLERSYFKRYLLNYARWENEGFHWHYCPSMSSAQRAAYDAKRFRVNKSMLDAHWSVVLKEIVDKIEGIKMMQEILGDIQFLGI</sequence>
<accession>A0ABR3G624</accession>
<reference evidence="1 2" key="1">
    <citation type="submission" date="2024-02" db="EMBL/GenBank/DDBJ databases">
        <title>Discinaceae phylogenomics.</title>
        <authorList>
            <person name="Dirks A.C."/>
            <person name="James T.Y."/>
        </authorList>
    </citation>
    <scope>NUCLEOTIDE SEQUENCE [LARGE SCALE GENOMIC DNA]</scope>
    <source>
        <strain evidence="1 2">ACD0624</strain>
    </source>
</reference>
<name>A0ABR3G624_9PEZI</name>